<gene>
    <name evidence="22" type="primary">Sppl2b</name>
    <name evidence="22" type="ORF">INDMAC_R11427</name>
</gene>
<evidence type="ECO:0000256" key="2">
    <source>
        <dbReference type="ARBA" id="ARBA00004337"/>
    </source>
</evidence>
<dbReference type="Pfam" id="PF04258">
    <property type="entry name" value="Peptidase_A22B"/>
    <property type="match status" value="1"/>
</dbReference>
<feature type="transmembrane region" description="Helical" evidence="20">
    <location>
        <begin position="258"/>
        <end position="275"/>
    </location>
</feature>
<keyword evidence="11" id="KW-0967">Endosome</keyword>
<evidence type="ECO:0000256" key="18">
    <source>
        <dbReference type="ARBA" id="ARBA00069829"/>
    </source>
</evidence>
<keyword evidence="9 20" id="KW-0812">Transmembrane</keyword>
<proteinExistence type="inferred from homology"/>
<evidence type="ECO:0000256" key="3">
    <source>
        <dbReference type="ARBA" id="ARBA00004366"/>
    </source>
</evidence>
<keyword evidence="15 20" id="KW-0472">Membrane</keyword>
<organism evidence="22 23">
    <name type="scientific">Indicator maculatus</name>
    <name type="common">spotted honeyguide</name>
    <dbReference type="NCBI Taxonomy" id="545262"/>
    <lineage>
        <taxon>Eukaryota</taxon>
        <taxon>Metazoa</taxon>
        <taxon>Chordata</taxon>
        <taxon>Craniata</taxon>
        <taxon>Vertebrata</taxon>
        <taxon>Euteleostomi</taxon>
        <taxon>Archelosauria</taxon>
        <taxon>Archosauria</taxon>
        <taxon>Dinosauria</taxon>
        <taxon>Saurischia</taxon>
        <taxon>Theropoda</taxon>
        <taxon>Coelurosauria</taxon>
        <taxon>Aves</taxon>
        <taxon>Neognathae</taxon>
        <taxon>Neoaves</taxon>
        <taxon>Telluraves</taxon>
        <taxon>Coraciimorphae</taxon>
        <taxon>Piciformes</taxon>
        <taxon>Indicatoridae</taxon>
        <taxon>Indicator</taxon>
    </lineage>
</organism>
<evidence type="ECO:0000256" key="10">
    <source>
        <dbReference type="ARBA" id="ARBA00022729"/>
    </source>
</evidence>
<feature type="transmembrane region" description="Helical" evidence="20">
    <location>
        <begin position="411"/>
        <end position="429"/>
    </location>
</feature>
<dbReference type="GO" id="GO:0005886">
    <property type="term" value="C:plasma membrane"/>
    <property type="evidence" value="ECO:0007669"/>
    <property type="project" value="UniProtKB-SubCell"/>
</dbReference>
<feature type="transmembrane region" description="Helical" evidence="20">
    <location>
        <begin position="111"/>
        <end position="132"/>
    </location>
</feature>
<dbReference type="Pfam" id="PF02225">
    <property type="entry name" value="PA"/>
    <property type="match status" value="1"/>
</dbReference>
<reference evidence="22 23" key="1">
    <citation type="submission" date="2019-09" db="EMBL/GenBank/DDBJ databases">
        <title>Bird 10,000 Genomes (B10K) Project - Family phase.</title>
        <authorList>
            <person name="Zhang G."/>
        </authorList>
    </citation>
    <scope>NUCLEOTIDE SEQUENCE [LARGE SCALE GENOMIC DNA]</scope>
    <source>
        <strain evidence="22">B10K-DU-001-78</strain>
        <tissue evidence="22">Muscle</tissue>
    </source>
</reference>
<keyword evidence="8" id="KW-0645">Protease</keyword>
<dbReference type="GO" id="GO:0098554">
    <property type="term" value="C:cytoplasmic side of endoplasmic reticulum membrane"/>
    <property type="evidence" value="ECO:0007669"/>
    <property type="project" value="TreeGrafter"/>
</dbReference>
<keyword evidence="16" id="KW-0325">Glycoprotein</keyword>
<comment type="similarity">
    <text evidence="6">Belongs to the peptidase A22B family.</text>
</comment>
<evidence type="ECO:0000256" key="9">
    <source>
        <dbReference type="ARBA" id="ARBA00022692"/>
    </source>
</evidence>
<sequence length="538" mass="59447">SLLQLQDQTASVLCSPSDVPDGGFNNQIPMVMRGNCTFYEKVRLAQINGARGLLIVSRERLVPPGGNRSQYEEIDIPVALLSYTDMLDIGKSFGSSVKGALYAPNEPVLDYNMVIIFVMAVGTVAIGGYWAGSRDVKKRYMKHKRDDGAEKQDDETVDVTPIMICVFVVMCCSMLVLLYFFYDHLVYVIIGIFCLAASIGLYSCLSPFVRRFPLGKCRVPDNNLPYFHKRPQLRMLLLAAFCVSVSVVWGVFRNEDQWAWVLQDALGIAFCLYMLKTIRLPTFKGCTLLLLVLFVYDVFFVFITPFLTKTGESIMVEVAAGPSDSATHEKLPMVLKVPRLNSSPLALCDRPFSLLGFGDILVPGLLVAYCHRFDIQVQSSRVYFVACTIGYGIGLLVTFVALALMQMGQPALLYLVPCTLLTSLAVALWRKELGMFWTGSGFAKDLPQPPLVIAPVNCPELPKDSNTPAPQQDPEQMTNPTLHVKELHGPSPAAEELPDVTTRRDQPETCMAQSGEPAGQSQDNLESQGPAAEEQQLE</sequence>
<dbReference type="EMBL" id="VXBD01000401">
    <property type="protein sequence ID" value="NXN06725.1"/>
    <property type="molecule type" value="Genomic_DNA"/>
</dbReference>
<dbReference type="CDD" id="cd02129">
    <property type="entry name" value="PA_hSPPL_like"/>
    <property type="match status" value="1"/>
</dbReference>
<comment type="subcellular location">
    <subcellularLocation>
        <location evidence="4">Cell membrane</location>
        <topology evidence="4">Multi-pass membrane protein</topology>
    </subcellularLocation>
    <subcellularLocation>
        <location evidence="2">Endosome membrane</location>
        <topology evidence="2">Multi-pass membrane protein</topology>
    </subcellularLocation>
    <subcellularLocation>
        <location evidence="5">Golgi apparatus membrane</location>
        <topology evidence="5">Multi-pass membrane protein</topology>
    </subcellularLocation>
    <subcellularLocation>
        <location evidence="1">Lysosome membrane</location>
        <topology evidence="1">Multi-pass membrane protein</topology>
    </subcellularLocation>
    <subcellularLocation>
        <location evidence="3">Membrane</location>
        <topology evidence="3">Multi-pass membrane protein</topology>
        <orientation evidence="3">Lumenal side</orientation>
    </subcellularLocation>
</comment>
<dbReference type="PANTHER" id="PTHR12174">
    <property type="entry name" value="SIGNAL PEPTIDE PEPTIDASE"/>
    <property type="match status" value="1"/>
</dbReference>
<evidence type="ECO:0000256" key="15">
    <source>
        <dbReference type="ARBA" id="ARBA00023136"/>
    </source>
</evidence>
<feature type="domain" description="PA" evidence="21">
    <location>
        <begin position="14"/>
        <end position="88"/>
    </location>
</feature>
<name>A0A7L1FZN2_9PICI</name>
<dbReference type="GO" id="GO:0098553">
    <property type="term" value="C:lumenal side of endoplasmic reticulum membrane"/>
    <property type="evidence" value="ECO:0007669"/>
    <property type="project" value="TreeGrafter"/>
</dbReference>
<evidence type="ECO:0000256" key="19">
    <source>
        <dbReference type="SAM" id="MobiDB-lite"/>
    </source>
</evidence>
<feature type="transmembrane region" description="Helical" evidence="20">
    <location>
        <begin position="161"/>
        <end position="182"/>
    </location>
</feature>
<dbReference type="InterPro" id="IPR003137">
    <property type="entry name" value="PA_domain"/>
</dbReference>
<evidence type="ECO:0000313" key="23">
    <source>
        <dbReference type="Proteomes" id="UP000557230"/>
    </source>
</evidence>
<dbReference type="Gene3D" id="3.50.30.30">
    <property type="match status" value="1"/>
</dbReference>
<dbReference type="SUPFAM" id="SSF52025">
    <property type="entry name" value="PA domain"/>
    <property type="match status" value="1"/>
</dbReference>
<dbReference type="GO" id="GO:0000139">
    <property type="term" value="C:Golgi membrane"/>
    <property type="evidence" value="ECO:0007669"/>
    <property type="project" value="UniProtKB-SubCell"/>
</dbReference>
<feature type="transmembrane region" description="Helical" evidence="20">
    <location>
        <begin position="233"/>
        <end position="252"/>
    </location>
</feature>
<dbReference type="OrthoDB" id="29661at2759"/>
<dbReference type="InterPro" id="IPR006639">
    <property type="entry name" value="Preselin/SPP"/>
</dbReference>
<evidence type="ECO:0000256" key="4">
    <source>
        <dbReference type="ARBA" id="ARBA00004651"/>
    </source>
</evidence>
<dbReference type="AlphaFoldDB" id="A0A7L1FZN2"/>
<dbReference type="InterPro" id="IPR046450">
    <property type="entry name" value="PA_dom_sf"/>
</dbReference>
<keyword evidence="7" id="KW-1003">Cell membrane</keyword>
<accession>A0A7L1FZN2</accession>
<dbReference type="FunFam" id="3.50.30.30:FF:000006">
    <property type="entry name" value="Putative signal peptide peptidase-like 2B"/>
    <property type="match status" value="1"/>
</dbReference>
<evidence type="ECO:0000256" key="11">
    <source>
        <dbReference type="ARBA" id="ARBA00022753"/>
    </source>
</evidence>
<evidence type="ECO:0000256" key="17">
    <source>
        <dbReference type="ARBA" id="ARBA00023228"/>
    </source>
</evidence>
<dbReference type="GO" id="GO:0030660">
    <property type="term" value="C:Golgi-associated vesicle membrane"/>
    <property type="evidence" value="ECO:0007669"/>
    <property type="project" value="TreeGrafter"/>
</dbReference>
<dbReference type="SMART" id="SM00730">
    <property type="entry name" value="PSN"/>
    <property type="match status" value="1"/>
</dbReference>
<comment type="caution">
    <text evidence="22">The sequence shown here is derived from an EMBL/GenBank/DDBJ whole genome shotgun (WGS) entry which is preliminary data.</text>
</comment>
<dbReference type="GO" id="GO:0005765">
    <property type="term" value="C:lysosomal membrane"/>
    <property type="evidence" value="ECO:0007669"/>
    <property type="project" value="UniProtKB-SubCell"/>
</dbReference>
<protein>
    <recommendedName>
        <fullName evidence="18">Signal peptide peptidase-like 2B</fullName>
    </recommendedName>
</protein>
<dbReference type="Proteomes" id="UP000557230">
    <property type="component" value="Unassembled WGS sequence"/>
</dbReference>
<evidence type="ECO:0000256" key="20">
    <source>
        <dbReference type="SAM" id="Phobius"/>
    </source>
</evidence>
<keyword evidence="17" id="KW-0458">Lysosome</keyword>
<evidence type="ECO:0000256" key="7">
    <source>
        <dbReference type="ARBA" id="ARBA00022475"/>
    </source>
</evidence>
<evidence type="ECO:0000256" key="12">
    <source>
        <dbReference type="ARBA" id="ARBA00022801"/>
    </source>
</evidence>
<feature type="non-terminal residue" evidence="22">
    <location>
        <position position="1"/>
    </location>
</feature>
<evidence type="ECO:0000259" key="21">
    <source>
        <dbReference type="Pfam" id="PF02225"/>
    </source>
</evidence>
<dbReference type="GO" id="GO:0033619">
    <property type="term" value="P:membrane protein proteolysis"/>
    <property type="evidence" value="ECO:0007669"/>
    <property type="project" value="TreeGrafter"/>
</dbReference>
<feature type="region of interest" description="Disordered" evidence="19">
    <location>
        <begin position="457"/>
        <end position="538"/>
    </location>
</feature>
<evidence type="ECO:0000256" key="8">
    <source>
        <dbReference type="ARBA" id="ARBA00022670"/>
    </source>
</evidence>
<keyword evidence="12" id="KW-0378">Hydrolase</keyword>
<keyword evidence="14" id="KW-0333">Golgi apparatus</keyword>
<feature type="transmembrane region" description="Helical" evidence="20">
    <location>
        <begin position="382"/>
        <end position="405"/>
    </location>
</feature>
<feature type="transmembrane region" description="Helical" evidence="20">
    <location>
        <begin position="352"/>
        <end position="370"/>
    </location>
</feature>
<evidence type="ECO:0000256" key="16">
    <source>
        <dbReference type="ARBA" id="ARBA00023180"/>
    </source>
</evidence>
<keyword evidence="13 20" id="KW-1133">Transmembrane helix</keyword>
<evidence type="ECO:0000256" key="6">
    <source>
        <dbReference type="ARBA" id="ARBA00006859"/>
    </source>
</evidence>
<dbReference type="PANTHER" id="PTHR12174:SF39">
    <property type="entry name" value="SIGNAL PEPTIDE PEPTIDASE-LIKE 2B"/>
    <property type="match status" value="1"/>
</dbReference>
<evidence type="ECO:0000256" key="14">
    <source>
        <dbReference type="ARBA" id="ARBA00023034"/>
    </source>
</evidence>
<evidence type="ECO:0000313" key="22">
    <source>
        <dbReference type="EMBL" id="NXN06725.1"/>
    </source>
</evidence>
<feature type="transmembrane region" description="Helical" evidence="20">
    <location>
        <begin position="287"/>
        <end position="307"/>
    </location>
</feature>
<dbReference type="GO" id="GO:0042500">
    <property type="term" value="F:aspartic endopeptidase activity, intramembrane cleaving"/>
    <property type="evidence" value="ECO:0007669"/>
    <property type="project" value="InterPro"/>
</dbReference>
<keyword evidence="23" id="KW-1185">Reference proteome</keyword>
<keyword evidence="10" id="KW-0732">Signal</keyword>
<feature type="transmembrane region" description="Helical" evidence="20">
    <location>
        <begin position="188"/>
        <end position="209"/>
    </location>
</feature>
<evidence type="ECO:0000256" key="5">
    <source>
        <dbReference type="ARBA" id="ARBA00004653"/>
    </source>
</evidence>
<evidence type="ECO:0000256" key="1">
    <source>
        <dbReference type="ARBA" id="ARBA00004155"/>
    </source>
</evidence>
<feature type="non-terminal residue" evidence="22">
    <location>
        <position position="538"/>
    </location>
</feature>
<feature type="compositionally biased region" description="Polar residues" evidence="19">
    <location>
        <begin position="464"/>
        <end position="481"/>
    </location>
</feature>
<dbReference type="InterPro" id="IPR007369">
    <property type="entry name" value="Peptidase_A22B_SPP"/>
</dbReference>
<dbReference type="GO" id="GO:0010008">
    <property type="term" value="C:endosome membrane"/>
    <property type="evidence" value="ECO:0007669"/>
    <property type="project" value="UniProtKB-SubCell"/>
</dbReference>
<evidence type="ECO:0000256" key="13">
    <source>
        <dbReference type="ARBA" id="ARBA00022989"/>
    </source>
</evidence>